<sequence>MFIGHFAVGFGTKAIQPRISLGALFLSVQFLDLLWPTLLQLGLEKVEIRAGITAFNPLDFIYYPISHSLIMALVWSALLGGIAMVFYQNLIIATTLGLCVLSHWVLDLTVHIPDLPIYWSKNSPKVGLGLWNHVWLTMALEFLLLALGLFQYIKTSTAQNWMGIVGLWGLIGLLILIQIGNVFGPPPQHAEDIAWGAQLQWILIVWAYWVDTNRQRDVV</sequence>
<comment type="caution">
    <text evidence="2">The sequence shown here is derived from an EMBL/GenBank/DDBJ whole genome shotgun (WGS) entry which is preliminary data.</text>
</comment>
<evidence type="ECO:0000313" key="2">
    <source>
        <dbReference type="EMBL" id="MDI9876769.1"/>
    </source>
</evidence>
<organism evidence="2 3">
    <name type="scientific">Flectobacillus rivi</name>
    <dbReference type="NCBI Taxonomy" id="2984209"/>
    <lineage>
        <taxon>Bacteria</taxon>
        <taxon>Pseudomonadati</taxon>
        <taxon>Bacteroidota</taxon>
        <taxon>Cytophagia</taxon>
        <taxon>Cytophagales</taxon>
        <taxon>Flectobacillaceae</taxon>
        <taxon>Flectobacillus</taxon>
    </lineage>
</organism>
<proteinExistence type="predicted"/>
<reference evidence="2 3" key="1">
    <citation type="submission" date="2023-05" db="EMBL/GenBank/DDBJ databases">
        <title>Novel species of genus Flectobacillus isolated from stream in China.</title>
        <authorList>
            <person name="Lu H."/>
        </authorList>
    </citation>
    <scope>NUCLEOTIDE SEQUENCE [LARGE SCALE GENOMIC DNA]</scope>
    <source>
        <strain evidence="2 3">LFS242W</strain>
    </source>
</reference>
<feature type="transmembrane region" description="Helical" evidence="1">
    <location>
        <begin position="61"/>
        <end position="83"/>
    </location>
</feature>
<feature type="transmembrane region" description="Helical" evidence="1">
    <location>
        <begin position="193"/>
        <end position="210"/>
    </location>
</feature>
<gene>
    <name evidence="2" type="ORF">QM481_19695</name>
</gene>
<dbReference type="EMBL" id="JASHIE010000015">
    <property type="protein sequence ID" value="MDI9876769.1"/>
    <property type="molecule type" value="Genomic_DNA"/>
</dbReference>
<feature type="transmembrane region" description="Helical" evidence="1">
    <location>
        <begin position="90"/>
        <end position="110"/>
    </location>
</feature>
<dbReference type="Proteomes" id="UP001225761">
    <property type="component" value="Unassembled WGS sequence"/>
</dbReference>
<keyword evidence="3" id="KW-1185">Reference proteome</keyword>
<keyword evidence="1" id="KW-0472">Membrane</keyword>
<accession>A0ABT6Z6L4</accession>
<dbReference type="RefSeq" id="WP_283383008.1">
    <property type="nucleotide sequence ID" value="NZ_JASHIE010000015.1"/>
</dbReference>
<protein>
    <submittedName>
        <fullName evidence="2">Uncharacterized protein</fullName>
    </submittedName>
</protein>
<feature type="transmembrane region" description="Helical" evidence="1">
    <location>
        <begin position="21"/>
        <end position="41"/>
    </location>
</feature>
<feature type="transmembrane region" description="Helical" evidence="1">
    <location>
        <begin position="162"/>
        <end position="181"/>
    </location>
</feature>
<keyword evidence="1" id="KW-1133">Transmembrane helix</keyword>
<feature type="transmembrane region" description="Helical" evidence="1">
    <location>
        <begin position="130"/>
        <end position="150"/>
    </location>
</feature>
<evidence type="ECO:0000313" key="3">
    <source>
        <dbReference type="Proteomes" id="UP001225761"/>
    </source>
</evidence>
<name>A0ABT6Z6L4_9BACT</name>
<keyword evidence="1" id="KW-0812">Transmembrane</keyword>
<evidence type="ECO:0000256" key="1">
    <source>
        <dbReference type="SAM" id="Phobius"/>
    </source>
</evidence>